<sequence>MRDETDAVPSVVDVASSLVTTRSVFEHRAVVLAGDHQASRPGWKPWWMVFGGWCGTGFGGVGEVGGCVLGQGSQRIEMGWELYEAFPVFAEAFDEVCGRFDGLLERSLRR</sequence>
<dbReference type="InterPro" id="IPR016035">
    <property type="entry name" value="Acyl_Trfase/lysoPLipase"/>
</dbReference>
<accession>A0ABX6WLH7</accession>
<name>A0ABX6WLH7_STRMQ</name>
<evidence type="ECO:0000313" key="1">
    <source>
        <dbReference type="EMBL" id="QPI62327.1"/>
    </source>
</evidence>
<keyword evidence="2" id="KW-1185">Reference proteome</keyword>
<gene>
    <name evidence="1" type="ORF">I1A49_05065</name>
</gene>
<protein>
    <submittedName>
        <fullName evidence="1">Uncharacterized protein</fullName>
    </submittedName>
</protein>
<proteinExistence type="predicted"/>
<dbReference type="SUPFAM" id="SSF52151">
    <property type="entry name" value="FabD/lysophospholipase-like"/>
    <property type="match status" value="1"/>
</dbReference>
<reference evidence="1 2" key="1">
    <citation type="submission" date="2020-11" db="EMBL/GenBank/DDBJ databases">
        <title>Complete genome sequence unveiled secondary metabolic potentials in Streptomyces solisilvae HNM0141.</title>
        <authorList>
            <person name="Huang X."/>
        </authorList>
    </citation>
    <scope>NUCLEOTIDE SEQUENCE [LARGE SCALE GENOMIC DNA]</scope>
    <source>
        <strain evidence="1 2">HNM0141</strain>
    </source>
</reference>
<evidence type="ECO:0000313" key="2">
    <source>
        <dbReference type="Proteomes" id="UP000663421"/>
    </source>
</evidence>
<dbReference type="InterPro" id="IPR001227">
    <property type="entry name" value="Ac_transferase_dom_sf"/>
</dbReference>
<dbReference type="Gene3D" id="3.40.366.10">
    <property type="entry name" value="Malonyl-Coenzyme A Acyl Carrier Protein, domain 2"/>
    <property type="match status" value="1"/>
</dbReference>
<dbReference type="EMBL" id="CP065050">
    <property type="protein sequence ID" value="QPI62327.1"/>
    <property type="molecule type" value="Genomic_DNA"/>
</dbReference>
<organism evidence="1 2">
    <name type="scientific">Streptomyces malaysiensis</name>
    <dbReference type="NCBI Taxonomy" id="92644"/>
    <lineage>
        <taxon>Bacteria</taxon>
        <taxon>Bacillati</taxon>
        <taxon>Actinomycetota</taxon>
        <taxon>Actinomycetes</taxon>
        <taxon>Kitasatosporales</taxon>
        <taxon>Streptomycetaceae</taxon>
        <taxon>Streptomyces</taxon>
        <taxon>Streptomyces violaceusniger group</taxon>
    </lineage>
</organism>
<dbReference type="Proteomes" id="UP000663421">
    <property type="component" value="Chromosome"/>
</dbReference>